<dbReference type="GeneID" id="94695472"/>
<dbReference type="InterPro" id="IPR036390">
    <property type="entry name" value="WH_DNA-bd_sf"/>
</dbReference>
<name>A0A1H3TJW3_9BURK</name>
<reference evidence="1 2" key="1">
    <citation type="submission" date="2016-10" db="EMBL/GenBank/DDBJ databases">
        <authorList>
            <person name="de Groot N.N."/>
        </authorList>
    </citation>
    <scope>NUCLEOTIDE SEQUENCE [LARGE SCALE GENOMIC DNA]</scope>
    <source>
        <strain evidence="1 2">LMG 24775</strain>
    </source>
</reference>
<dbReference type="AlphaFoldDB" id="A0A1H3TJW3"/>
<organism evidence="1 2">
    <name type="scientific">Delftia lacustris</name>
    <dbReference type="NCBI Taxonomy" id="558537"/>
    <lineage>
        <taxon>Bacteria</taxon>
        <taxon>Pseudomonadati</taxon>
        <taxon>Pseudomonadota</taxon>
        <taxon>Betaproteobacteria</taxon>
        <taxon>Burkholderiales</taxon>
        <taxon>Comamonadaceae</taxon>
        <taxon>Delftia</taxon>
    </lineage>
</organism>
<evidence type="ECO:0000313" key="2">
    <source>
        <dbReference type="Proteomes" id="UP000183417"/>
    </source>
</evidence>
<dbReference type="Proteomes" id="UP000183417">
    <property type="component" value="Unassembled WGS sequence"/>
</dbReference>
<dbReference type="SUPFAM" id="SSF46785">
    <property type="entry name" value="Winged helix' DNA-binding domain"/>
    <property type="match status" value="1"/>
</dbReference>
<sequence>MDERTELTFMLHGLPDRDAKLFRSYVLMVNHRTRHRWTWRESQADMTVVHGELAQAPAAPPALTLRVGGPPRGAFPAGGHLGMPLRAEALEECLNTMGAGILSVHGKPASAKVHACGLHTQHQLMLLQLRRWPSPQLLTRSHHIRLATLLTGQPTTMQTLCQRSGLSPETCAGFLNELDAAGLLRWASARPPAAPPPGNPAPDRGVLERIRLRLARFAGARP</sequence>
<evidence type="ECO:0000313" key="1">
    <source>
        <dbReference type="EMBL" id="SDZ50091.1"/>
    </source>
</evidence>
<gene>
    <name evidence="1" type="ORF">SAMN05421547_12932</name>
</gene>
<proteinExistence type="predicted"/>
<dbReference type="EMBL" id="FNPE01000029">
    <property type="protein sequence ID" value="SDZ50091.1"/>
    <property type="molecule type" value="Genomic_DNA"/>
</dbReference>
<protein>
    <submittedName>
        <fullName evidence="1">Uncharacterized protein</fullName>
    </submittedName>
</protein>
<accession>A0A1H3TJW3</accession>
<dbReference type="RefSeq" id="WP_074923581.1">
    <property type="nucleotide sequence ID" value="NZ_CP141274.1"/>
</dbReference>